<gene>
    <name evidence="13" type="ORF">OLC1_LOCUS6796</name>
</gene>
<keyword evidence="6" id="KW-1133">Transmembrane helix</keyword>
<dbReference type="InterPro" id="IPR002401">
    <property type="entry name" value="Cyt_P450_E_grp-I"/>
</dbReference>
<evidence type="ECO:0000256" key="12">
    <source>
        <dbReference type="RuleBase" id="RU000461"/>
    </source>
</evidence>
<feature type="binding site" description="axial binding residue" evidence="11">
    <location>
        <position position="88"/>
    </location>
    <ligand>
        <name>heme</name>
        <dbReference type="ChEBI" id="CHEBI:30413"/>
    </ligand>
    <ligandPart>
        <name>Fe</name>
        <dbReference type="ChEBI" id="CHEBI:18248"/>
    </ligandPart>
</feature>
<dbReference type="PROSITE" id="PS00086">
    <property type="entry name" value="CYTOCHROME_P450"/>
    <property type="match status" value="1"/>
</dbReference>
<dbReference type="Proteomes" id="UP001161247">
    <property type="component" value="Chromosome 2"/>
</dbReference>
<evidence type="ECO:0000256" key="3">
    <source>
        <dbReference type="ARBA" id="ARBA00022617"/>
    </source>
</evidence>
<dbReference type="GO" id="GO:0004497">
    <property type="term" value="F:monooxygenase activity"/>
    <property type="evidence" value="ECO:0007669"/>
    <property type="project" value="UniProtKB-KW"/>
</dbReference>
<dbReference type="PANTHER" id="PTHR24282">
    <property type="entry name" value="CYTOCHROME P450 FAMILY MEMBER"/>
    <property type="match status" value="1"/>
</dbReference>
<dbReference type="GO" id="GO:0016020">
    <property type="term" value="C:membrane"/>
    <property type="evidence" value="ECO:0007669"/>
    <property type="project" value="UniProtKB-SubCell"/>
</dbReference>
<dbReference type="SUPFAM" id="SSF48264">
    <property type="entry name" value="Cytochrome P450"/>
    <property type="match status" value="1"/>
</dbReference>
<evidence type="ECO:0000256" key="4">
    <source>
        <dbReference type="ARBA" id="ARBA00022692"/>
    </source>
</evidence>
<name>A0AAV1CKN0_OLDCO</name>
<keyword evidence="10" id="KW-0472">Membrane</keyword>
<keyword evidence="14" id="KW-1185">Reference proteome</keyword>
<dbReference type="InterPro" id="IPR001128">
    <property type="entry name" value="Cyt_P450"/>
</dbReference>
<organism evidence="13 14">
    <name type="scientific">Oldenlandia corymbosa var. corymbosa</name>
    <dbReference type="NCBI Taxonomy" id="529605"/>
    <lineage>
        <taxon>Eukaryota</taxon>
        <taxon>Viridiplantae</taxon>
        <taxon>Streptophyta</taxon>
        <taxon>Embryophyta</taxon>
        <taxon>Tracheophyta</taxon>
        <taxon>Spermatophyta</taxon>
        <taxon>Magnoliopsida</taxon>
        <taxon>eudicotyledons</taxon>
        <taxon>Gunneridae</taxon>
        <taxon>Pentapetalae</taxon>
        <taxon>asterids</taxon>
        <taxon>lamiids</taxon>
        <taxon>Gentianales</taxon>
        <taxon>Rubiaceae</taxon>
        <taxon>Rubioideae</taxon>
        <taxon>Spermacoceae</taxon>
        <taxon>Hedyotis-Oldenlandia complex</taxon>
        <taxon>Oldenlandia</taxon>
    </lineage>
</organism>
<dbReference type="InterPro" id="IPR036396">
    <property type="entry name" value="Cyt_P450_sf"/>
</dbReference>
<keyword evidence="8 11" id="KW-0408">Iron</keyword>
<keyword evidence="5 11" id="KW-0479">Metal-binding</keyword>
<evidence type="ECO:0000256" key="5">
    <source>
        <dbReference type="ARBA" id="ARBA00022723"/>
    </source>
</evidence>
<proteinExistence type="inferred from homology"/>
<keyword evidence="4" id="KW-0812">Transmembrane</keyword>
<accession>A0AAV1CKN0</accession>
<comment type="similarity">
    <text evidence="2 12">Belongs to the cytochrome P450 family.</text>
</comment>
<protein>
    <submittedName>
        <fullName evidence="13">OLC1v1031964C1</fullName>
    </submittedName>
</protein>
<sequence length="140" mass="15897">MVLYEVLRLYPPITNMFRYTARRTTVGGITIPAGVEIFLPTLLLHHSSEYWGDDAQEFKPQRFAEGVSKATKDQLLAFYTFGWGPRICLGQSFAVIEAKLALSMILQNFSFKLSPSYTHAPYTIVTLRPQHGAPLIFRQI</sequence>
<evidence type="ECO:0000256" key="8">
    <source>
        <dbReference type="ARBA" id="ARBA00023004"/>
    </source>
</evidence>
<evidence type="ECO:0000256" key="11">
    <source>
        <dbReference type="PIRSR" id="PIRSR602401-1"/>
    </source>
</evidence>
<keyword evidence="3 11" id="KW-0349">Heme</keyword>
<evidence type="ECO:0000256" key="1">
    <source>
        <dbReference type="ARBA" id="ARBA00004370"/>
    </source>
</evidence>
<comment type="subcellular location">
    <subcellularLocation>
        <location evidence="1">Membrane</location>
    </subcellularLocation>
</comment>
<evidence type="ECO:0000256" key="7">
    <source>
        <dbReference type="ARBA" id="ARBA00023002"/>
    </source>
</evidence>
<dbReference type="GO" id="GO:0016705">
    <property type="term" value="F:oxidoreductase activity, acting on paired donors, with incorporation or reduction of molecular oxygen"/>
    <property type="evidence" value="ECO:0007669"/>
    <property type="project" value="InterPro"/>
</dbReference>
<evidence type="ECO:0000313" key="13">
    <source>
        <dbReference type="EMBL" id="CAI9095926.1"/>
    </source>
</evidence>
<dbReference type="InterPro" id="IPR017972">
    <property type="entry name" value="Cyt_P450_CS"/>
</dbReference>
<dbReference type="PRINTS" id="PR00385">
    <property type="entry name" value="P450"/>
</dbReference>
<dbReference type="InterPro" id="IPR050665">
    <property type="entry name" value="Cytochrome_P450_Monooxygen"/>
</dbReference>
<dbReference type="Gene3D" id="1.10.630.10">
    <property type="entry name" value="Cytochrome P450"/>
    <property type="match status" value="1"/>
</dbReference>
<evidence type="ECO:0000313" key="14">
    <source>
        <dbReference type="Proteomes" id="UP001161247"/>
    </source>
</evidence>
<evidence type="ECO:0000256" key="2">
    <source>
        <dbReference type="ARBA" id="ARBA00010617"/>
    </source>
</evidence>
<dbReference type="EMBL" id="OX459119">
    <property type="protein sequence ID" value="CAI9095926.1"/>
    <property type="molecule type" value="Genomic_DNA"/>
</dbReference>
<evidence type="ECO:0000256" key="6">
    <source>
        <dbReference type="ARBA" id="ARBA00022989"/>
    </source>
</evidence>
<evidence type="ECO:0000256" key="10">
    <source>
        <dbReference type="ARBA" id="ARBA00023136"/>
    </source>
</evidence>
<keyword evidence="9 12" id="KW-0503">Monooxygenase</keyword>
<evidence type="ECO:0000256" key="9">
    <source>
        <dbReference type="ARBA" id="ARBA00023033"/>
    </source>
</evidence>
<dbReference type="PANTHER" id="PTHR24282:SF148">
    <property type="entry name" value="CYTOCHROME P450 72A15-LIKE"/>
    <property type="match status" value="1"/>
</dbReference>
<dbReference type="GO" id="GO:0005506">
    <property type="term" value="F:iron ion binding"/>
    <property type="evidence" value="ECO:0007669"/>
    <property type="project" value="InterPro"/>
</dbReference>
<dbReference type="Pfam" id="PF00067">
    <property type="entry name" value="p450"/>
    <property type="match status" value="1"/>
</dbReference>
<dbReference type="AlphaFoldDB" id="A0AAV1CKN0"/>
<comment type="cofactor">
    <cofactor evidence="11">
        <name>heme</name>
        <dbReference type="ChEBI" id="CHEBI:30413"/>
    </cofactor>
</comment>
<dbReference type="GO" id="GO:0020037">
    <property type="term" value="F:heme binding"/>
    <property type="evidence" value="ECO:0007669"/>
    <property type="project" value="InterPro"/>
</dbReference>
<dbReference type="PRINTS" id="PR00463">
    <property type="entry name" value="EP450I"/>
</dbReference>
<reference evidence="13" key="1">
    <citation type="submission" date="2023-03" db="EMBL/GenBank/DDBJ databases">
        <authorList>
            <person name="Julca I."/>
        </authorList>
    </citation>
    <scope>NUCLEOTIDE SEQUENCE</scope>
</reference>
<keyword evidence="7 12" id="KW-0560">Oxidoreductase</keyword>